<protein>
    <submittedName>
        <fullName evidence="2">Uncharacterized protein</fullName>
    </submittedName>
</protein>
<evidence type="ECO:0000313" key="2">
    <source>
        <dbReference type="EMBL" id="CAF5139101.1"/>
    </source>
</evidence>
<comment type="caution">
    <text evidence="2">The sequence shown here is derived from an EMBL/GenBank/DDBJ whole genome shotgun (WGS) entry which is preliminary data.</text>
</comment>
<feature type="non-terminal residue" evidence="2">
    <location>
        <position position="80"/>
    </location>
</feature>
<evidence type="ECO:0000313" key="3">
    <source>
        <dbReference type="Proteomes" id="UP000663848"/>
    </source>
</evidence>
<sequence length="80" mass="8919">QAMQKDGGLISTQPVKLFLSSKIEMQNVIAAARSKPPAATSQNQQAQSANVSQQKRSDPLSQQFTHDIDENQHQHQQHQQ</sequence>
<feature type="region of interest" description="Disordered" evidence="1">
    <location>
        <begin position="32"/>
        <end position="80"/>
    </location>
</feature>
<name>A0A822G7I7_9BILA</name>
<dbReference type="EMBL" id="CAJOBR010090004">
    <property type="protein sequence ID" value="CAF5139101.1"/>
    <property type="molecule type" value="Genomic_DNA"/>
</dbReference>
<feature type="compositionally biased region" description="Low complexity" evidence="1">
    <location>
        <begin position="38"/>
        <end position="54"/>
    </location>
</feature>
<dbReference type="AlphaFoldDB" id="A0A822G7I7"/>
<accession>A0A822G7I7</accession>
<reference evidence="2" key="1">
    <citation type="submission" date="2021-02" db="EMBL/GenBank/DDBJ databases">
        <authorList>
            <person name="Nowell W R."/>
        </authorList>
    </citation>
    <scope>NUCLEOTIDE SEQUENCE</scope>
</reference>
<proteinExistence type="predicted"/>
<dbReference type="Proteomes" id="UP000663848">
    <property type="component" value="Unassembled WGS sequence"/>
</dbReference>
<evidence type="ECO:0000256" key="1">
    <source>
        <dbReference type="SAM" id="MobiDB-lite"/>
    </source>
</evidence>
<feature type="non-terminal residue" evidence="2">
    <location>
        <position position="1"/>
    </location>
</feature>
<organism evidence="2 3">
    <name type="scientific">Rotaria socialis</name>
    <dbReference type="NCBI Taxonomy" id="392032"/>
    <lineage>
        <taxon>Eukaryota</taxon>
        <taxon>Metazoa</taxon>
        <taxon>Spiralia</taxon>
        <taxon>Gnathifera</taxon>
        <taxon>Rotifera</taxon>
        <taxon>Eurotatoria</taxon>
        <taxon>Bdelloidea</taxon>
        <taxon>Philodinida</taxon>
        <taxon>Philodinidae</taxon>
        <taxon>Rotaria</taxon>
    </lineage>
</organism>
<gene>
    <name evidence="2" type="ORF">QYT958_LOCUS47528</name>
</gene>